<sequence length="160" mass="18543">MKRVNTFVDMNTELVKGSKTKAEEIKRHIEIVKDDEVEIDAIPLATKPPVIVDYKIDKDGRMGYFKLIRADGSSKRYSSMIKMLQGIDREDLETLWKLVKAKYENTRPEDDYERVLWGDLKVMFEPDIKSDGSRSLLLLKYNPKTFLGSFPARRGIENPD</sequence>
<organism evidence="1 2">
    <name type="scientific">Tanacetum coccineum</name>
    <dbReference type="NCBI Taxonomy" id="301880"/>
    <lineage>
        <taxon>Eukaryota</taxon>
        <taxon>Viridiplantae</taxon>
        <taxon>Streptophyta</taxon>
        <taxon>Embryophyta</taxon>
        <taxon>Tracheophyta</taxon>
        <taxon>Spermatophyta</taxon>
        <taxon>Magnoliopsida</taxon>
        <taxon>eudicotyledons</taxon>
        <taxon>Gunneridae</taxon>
        <taxon>Pentapetalae</taxon>
        <taxon>asterids</taxon>
        <taxon>campanulids</taxon>
        <taxon>Asterales</taxon>
        <taxon>Asteraceae</taxon>
        <taxon>Asteroideae</taxon>
        <taxon>Anthemideae</taxon>
        <taxon>Anthemidinae</taxon>
        <taxon>Tanacetum</taxon>
    </lineage>
</organism>
<dbReference type="EMBL" id="BQNB010014962">
    <property type="protein sequence ID" value="GJT34425.1"/>
    <property type="molecule type" value="Genomic_DNA"/>
</dbReference>
<evidence type="ECO:0000313" key="1">
    <source>
        <dbReference type="EMBL" id="GJT34425.1"/>
    </source>
</evidence>
<dbReference type="Proteomes" id="UP001151760">
    <property type="component" value="Unassembled WGS sequence"/>
</dbReference>
<keyword evidence="2" id="KW-1185">Reference proteome</keyword>
<protein>
    <submittedName>
        <fullName evidence="1">Uncharacterized protein</fullName>
    </submittedName>
</protein>
<proteinExistence type="predicted"/>
<name>A0ABQ5D554_9ASTR</name>
<comment type="caution">
    <text evidence="1">The sequence shown here is derived from an EMBL/GenBank/DDBJ whole genome shotgun (WGS) entry which is preliminary data.</text>
</comment>
<accession>A0ABQ5D554</accession>
<evidence type="ECO:0000313" key="2">
    <source>
        <dbReference type="Proteomes" id="UP001151760"/>
    </source>
</evidence>
<reference evidence="1" key="2">
    <citation type="submission" date="2022-01" db="EMBL/GenBank/DDBJ databases">
        <authorList>
            <person name="Yamashiro T."/>
            <person name="Shiraishi A."/>
            <person name="Satake H."/>
            <person name="Nakayama K."/>
        </authorList>
    </citation>
    <scope>NUCLEOTIDE SEQUENCE</scope>
</reference>
<reference evidence="1" key="1">
    <citation type="journal article" date="2022" name="Int. J. Mol. Sci.">
        <title>Draft Genome of Tanacetum Coccineum: Genomic Comparison of Closely Related Tanacetum-Family Plants.</title>
        <authorList>
            <person name="Yamashiro T."/>
            <person name="Shiraishi A."/>
            <person name="Nakayama K."/>
            <person name="Satake H."/>
        </authorList>
    </citation>
    <scope>NUCLEOTIDE SEQUENCE</scope>
</reference>
<gene>
    <name evidence="1" type="ORF">Tco_0924844</name>
</gene>